<evidence type="ECO:0000256" key="1">
    <source>
        <dbReference type="SAM" id="Phobius"/>
    </source>
</evidence>
<accession>A0ABY1MRN5</accession>
<reference evidence="2 3" key="1">
    <citation type="submission" date="2017-03" db="EMBL/GenBank/DDBJ databases">
        <authorList>
            <person name="Regsiter A."/>
            <person name="William W."/>
        </authorList>
    </citation>
    <scope>NUCLEOTIDE SEQUENCE [LARGE SCALE GENOMIC DNA]</scope>
    <source>
        <strain evidence="2">PRJEB5721</strain>
    </source>
</reference>
<protein>
    <submittedName>
        <fullName evidence="2">Mg2+/Co2+/Zn2+ transporter protein CorA family</fullName>
    </submittedName>
</protein>
<evidence type="ECO:0000313" key="3">
    <source>
        <dbReference type="Proteomes" id="UP000193925"/>
    </source>
</evidence>
<feature type="transmembrane region" description="Helical" evidence="1">
    <location>
        <begin position="274"/>
        <end position="294"/>
    </location>
</feature>
<gene>
    <name evidence="2" type="ORF">AFERRI_30192</name>
</gene>
<evidence type="ECO:0000313" key="2">
    <source>
        <dbReference type="EMBL" id="SMH66460.1"/>
    </source>
</evidence>
<dbReference type="EMBL" id="LT841305">
    <property type="protein sequence ID" value="SMH66460.1"/>
    <property type="molecule type" value="Genomic_DNA"/>
</dbReference>
<dbReference type="Proteomes" id="UP000193925">
    <property type="component" value="Chromosome AFERRI"/>
</dbReference>
<dbReference type="Pfam" id="PF01544">
    <property type="entry name" value="CorA"/>
    <property type="match status" value="1"/>
</dbReference>
<name>A0ABY1MRN5_9PROT</name>
<dbReference type="InterPro" id="IPR002523">
    <property type="entry name" value="MgTranspt_CorA/ZnTranspt_ZntB"/>
</dbReference>
<keyword evidence="1" id="KW-0472">Membrane</keyword>
<feature type="transmembrane region" description="Helical" evidence="1">
    <location>
        <begin position="243"/>
        <end position="262"/>
    </location>
</feature>
<proteinExistence type="predicted"/>
<sequence length="302" mass="34832">MRAMACQFYDKIAGAWIAAERYTADGLFLLTPEQVQRCPQLEAALRHCAEQRLYCHHDEITLRLPVALLEEDAQFGTVARMAHLTLHHTPRSLAILGEEMLLQPLQQDWLGELRQSAMGEVLQRVLLNVIYSHERVARVLVERLQVLRMALKTSMGNVELRQIVVLNRDLGELVIALRETGLILRDALRATPGESPVYPLLDVALREQRRIEEGVNLIHERYLAVTNAYNGIVQNNAHTVMKVMTVWLALLMMPIAFIMPWHMMTPLPLEHWHYLWFGLLAYVFGVTWLFAHWARKHGFFSM</sequence>
<keyword evidence="3" id="KW-1185">Reference proteome</keyword>
<keyword evidence="1" id="KW-1133">Transmembrane helix</keyword>
<organism evidence="2 3">
    <name type="scientific">Acidithiobacillus ferrivorans</name>
    <dbReference type="NCBI Taxonomy" id="160808"/>
    <lineage>
        <taxon>Bacteria</taxon>
        <taxon>Pseudomonadati</taxon>
        <taxon>Pseudomonadota</taxon>
        <taxon>Acidithiobacillia</taxon>
        <taxon>Acidithiobacillales</taxon>
        <taxon>Acidithiobacillaceae</taxon>
        <taxon>Acidithiobacillus</taxon>
    </lineage>
</organism>
<keyword evidence="1" id="KW-0812">Transmembrane</keyword>